<dbReference type="Proteomes" id="UP000818029">
    <property type="component" value="Chromosome A06"/>
</dbReference>
<dbReference type="RefSeq" id="XP_040971348.1">
    <property type="nucleotide sequence ID" value="XM_041115414.1"/>
</dbReference>
<evidence type="ECO:0000313" key="2">
    <source>
        <dbReference type="RefSeq" id="XP_040971348.1"/>
    </source>
</evidence>
<accession>A0ABM3BWC0</accession>
<dbReference type="PANTHER" id="PTHR34482">
    <property type="entry name" value="DNA DAMAGE-INDUCIBLE PROTEIN 1-LIKE"/>
    <property type="match status" value="1"/>
</dbReference>
<dbReference type="GeneID" id="121230515"/>
<organism evidence="1 2">
    <name type="scientific">Gossypium hirsutum</name>
    <name type="common">Upland cotton</name>
    <name type="synonym">Gossypium mexicanum</name>
    <dbReference type="NCBI Taxonomy" id="3635"/>
    <lineage>
        <taxon>Eukaryota</taxon>
        <taxon>Viridiplantae</taxon>
        <taxon>Streptophyta</taxon>
        <taxon>Embryophyta</taxon>
        <taxon>Tracheophyta</taxon>
        <taxon>Spermatophyta</taxon>
        <taxon>Magnoliopsida</taxon>
        <taxon>eudicotyledons</taxon>
        <taxon>Gunneridae</taxon>
        <taxon>Pentapetalae</taxon>
        <taxon>rosids</taxon>
        <taxon>malvids</taxon>
        <taxon>Malvales</taxon>
        <taxon>Malvaceae</taxon>
        <taxon>Malvoideae</taxon>
        <taxon>Gossypium</taxon>
    </lineage>
</organism>
<name>A0ABM3BWC0_GOSHI</name>
<evidence type="ECO:0008006" key="3">
    <source>
        <dbReference type="Google" id="ProtNLM"/>
    </source>
</evidence>
<proteinExistence type="predicted"/>
<gene>
    <name evidence="2" type="primary">LOC121230515</name>
</gene>
<sequence length="213" mass="24219">MSIRVLVEGVQEAATEAVEVLGLGLQHQILERVAGLNTGSVGRGLVMERLRSSSAEMFRGIAGVAPNVAEYWIEATEKIMDDLDCTPEQKLKGAVLSLRDEAYQWWLTVKEGTQPDRLTWEFFKTAFQVKDKSVAEYESEFLQVSCYARGMVATKYEHCVRFEDGLRDDLRVLIALQREQDFAVLVEKVKITENVKRAECQNREKDTGRNKRV</sequence>
<dbReference type="PANTHER" id="PTHR34482:SF36">
    <property type="entry name" value="RETROTRANSPOSON GAG DOMAIN-CONTAINING PROTEIN"/>
    <property type="match status" value="1"/>
</dbReference>
<keyword evidence="1" id="KW-1185">Reference proteome</keyword>
<protein>
    <recommendedName>
        <fullName evidence="3">1-phosphatidylinositol-4,5-bisphosphate phosphodiesterase beta-2</fullName>
    </recommendedName>
</protein>
<evidence type="ECO:0000313" key="1">
    <source>
        <dbReference type="Proteomes" id="UP000818029"/>
    </source>
</evidence>
<reference evidence="1" key="1">
    <citation type="journal article" date="2020" name="Nat. Genet.">
        <title>Genomic diversifications of five Gossypium allopolyploid species and their impact on cotton improvement.</title>
        <authorList>
            <person name="Chen Z.J."/>
            <person name="Sreedasyam A."/>
            <person name="Ando A."/>
            <person name="Song Q."/>
            <person name="De Santiago L.M."/>
            <person name="Hulse-Kemp A.M."/>
            <person name="Ding M."/>
            <person name="Ye W."/>
            <person name="Kirkbride R.C."/>
            <person name="Jenkins J."/>
            <person name="Plott C."/>
            <person name="Lovell J."/>
            <person name="Lin Y.M."/>
            <person name="Vaughn R."/>
            <person name="Liu B."/>
            <person name="Simpson S."/>
            <person name="Scheffler B.E."/>
            <person name="Wen L."/>
            <person name="Saski C.A."/>
            <person name="Grover C.E."/>
            <person name="Hu G."/>
            <person name="Conover J.L."/>
            <person name="Carlson J.W."/>
            <person name="Shu S."/>
            <person name="Boston L.B."/>
            <person name="Williams M."/>
            <person name="Peterson D.G."/>
            <person name="McGee K."/>
            <person name="Jones D.C."/>
            <person name="Wendel J.F."/>
            <person name="Stelly D.M."/>
            <person name="Grimwood J."/>
            <person name="Schmutz J."/>
        </authorList>
    </citation>
    <scope>NUCLEOTIDE SEQUENCE [LARGE SCALE GENOMIC DNA]</scope>
    <source>
        <strain evidence="1">cv. TM-1</strain>
    </source>
</reference>
<reference evidence="2" key="2">
    <citation type="submission" date="2025-08" db="UniProtKB">
        <authorList>
            <consortium name="RefSeq"/>
        </authorList>
    </citation>
    <scope>IDENTIFICATION</scope>
</reference>